<reference evidence="1 2" key="1">
    <citation type="submission" date="2020-02" db="EMBL/GenBank/DDBJ databases">
        <title>Acidophilic actinobacteria isolated from forest soil.</title>
        <authorList>
            <person name="Golinska P."/>
        </authorList>
    </citation>
    <scope>NUCLEOTIDE SEQUENCE [LARGE SCALE GENOMIC DNA]</scope>
    <source>
        <strain evidence="1 2">NL8</strain>
    </source>
</reference>
<accession>A0ABS5KXK8</accession>
<organism evidence="1 2">
    <name type="scientific">Catenulispora pinistramenti</name>
    <dbReference type="NCBI Taxonomy" id="2705254"/>
    <lineage>
        <taxon>Bacteria</taxon>
        <taxon>Bacillati</taxon>
        <taxon>Actinomycetota</taxon>
        <taxon>Actinomycetes</taxon>
        <taxon>Catenulisporales</taxon>
        <taxon>Catenulisporaceae</taxon>
        <taxon>Catenulispora</taxon>
    </lineage>
</organism>
<sequence length="72" mass="7652">MEPLIPLARAVASEVDRLGGFPAAVHIDGRRSVVVVEGLAGPETAARIQHALGRVRLRVEADGVGRLRVYPS</sequence>
<dbReference type="Proteomes" id="UP000730482">
    <property type="component" value="Unassembled WGS sequence"/>
</dbReference>
<protein>
    <recommendedName>
        <fullName evidence="3">BON domain-containing protein</fullName>
    </recommendedName>
</protein>
<comment type="caution">
    <text evidence="1">The sequence shown here is derived from an EMBL/GenBank/DDBJ whole genome shotgun (WGS) entry which is preliminary data.</text>
</comment>
<dbReference type="RefSeq" id="WP_212014218.1">
    <property type="nucleotide sequence ID" value="NZ_JAAFYZ010000114.1"/>
</dbReference>
<evidence type="ECO:0008006" key="3">
    <source>
        <dbReference type="Google" id="ProtNLM"/>
    </source>
</evidence>
<evidence type="ECO:0000313" key="1">
    <source>
        <dbReference type="EMBL" id="MBS2550757.1"/>
    </source>
</evidence>
<proteinExistence type="predicted"/>
<evidence type="ECO:0000313" key="2">
    <source>
        <dbReference type="Proteomes" id="UP000730482"/>
    </source>
</evidence>
<keyword evidence="2" id="KW-1185">Reference proteome</keyword>
<dbReference type="EMBL" id="JAAFYZ010000114">
    <property type="protein sequence ID" value="MBS2550757.1"/>
    <property type="molecule type" value="Genomic_DNA"/>
</dbReference>
<gene>
    <name evidence="1" type="ORF">KGQ19_28185</name>
</gene>
<name>A0ABS5KXK8_9ACTN</name>